<evidence type="ECO:0000256" key="2">
    <source>
        <dbReference type="ARBA" id="ARBA00022759"/>
    </source>
</evidence>
<keyword evidence="3" id="KW-0227">DNA damage</keyword>
<dbReference type="InterPro" id="IPR036237">
    <property type="entry name" value="Xyl_isomerase-like_sf"/>
</dbReference>
<dbReference type="GO" id="GO:0016787">
    <property type="term" value="F:hydrolase activity"/>
    <property type="evidence" value="ECO:0007669"/>
    <property type="project" value="UniProtKB-KW"/>
</dbReference>
<dbReference type="SUPFAM" id="SSF51658">
    <property type="entry name" value="Xylose isomerase-like"/>
    <property type="match status" value="1"/>
</dbReference>
<comment type="caution">
    <text evidence="7">The sequence shown here is derived from an EMBL/GenBank/DDBJ whole genome shotgun (WGS) entry which is preliminary data.</text>
</comment>
<evidence type="ECO:0000256" key="5">
    <source>
        <dbReference type="ARBA" id="ARBA00022801"/>
    </source>
</evidence>
<keyword evidence="4" id="KW-0228">DNA excision</keyword>
<dbReference type="Gene3D" id="3.20.20.150">
    <property type="entry name" value="Divalent-metal-dependent TIM barrel enzymes"/>
    <property type="match status" value="1"/>
</dbReference>
<keyword evidence="1" id="KW-0540">Nuclease</keyword>
<dbReference type="PANTHER" id="PTHR31290:SF5">
    <property type="entry name" value="UV-DAMAGE ENDONUCLEASE"/>
    <property type="match status" value="1"/>
</dbReference>
<gene>
    <name evidence="7" type="primary">uvsE</name>
    <name evidence="7" type="ORF">ENP73_04265</name>
</gene>
<dbReference type="NCBIfam" id="TIGR00629">
    <property type="entry name" value="uvde"/>
    <property type="match status" value="1"/>
</dbReference>
<evidence type="ECO:0000256" key="1">
    <source>
        <dbReference type="ARBA" id="ARBA00022722"/>
    </source>
</evidence>
<dbReference type="AlphaFoldDB" id="A0A7C2GFD7"/>
<name>A0A7C2GFD7_9DEIN</name>
<accession>A0A7C2GFD7</accession>
<protein>
    <submittedName>
        <fullName evidence="7">UV DNA damage repair endonuclease UvsE</fullName>
    </submittedName>
</protein>
<dbReference type="GO" id="GO:0009411">
    <property type="term" value="P:response to UV"/>
    <property type="evidence" value="ECO:0007669"/>
    <property type="project" value="InterPro"/>
</dbReference>
<dbReference type="EMBL" id="DSKL01000178">
    <property type="protein sequence ID" value="HEH82211.1"/>
    <property type="molecule type" value="Genomic_DNA"/>
</dbReference>
<keyword evidence="6" id="KW-0234">DNA repair</keyword>
<dbReference type="PANTHER" id="PTHR31290">
    <property type="entry name" value="UV-DAMAGE ENDONUCLEASE"/>
    <property type="match status" value="1"/>
</dbReference>
<dbReference type="GO" id="GO:0004519">
    <property type="term" value="F:endonuclease activity"/>
    <property type="evidence" value="ECO:0007669"/>
    <property type="project" value="UniProtKB-KW"/>
</dbReference>
<keyword evidence="2 7" id="KW-0255">Endonuclease</keyword>
<dbReference type="InterPro" id="IPR004601">
    <property type="entry name" value="UvdE"/>
</dbReference>
<dbReference type="Pfam" id="PF03851">
    <property type="entry name" value="UvdE"/>
    <property type="match status" value="1"/>
</dbReference>
<reference evidence="7" key="1">
    <citation type="journal article" date="2020" name="mSystems">
        <title>Genome- and Community-Level Interaction Insights into Carbon Utilization and Element Cycling Functions of Hydrothermarchaeota in Hydrothermal Sediment.</title>
        <authorList>
            <person name="Zhou Z."/>
            <person name="Liu Y."/>
            <person name="Xu W."/>
            <person name="Pan J."/>
            <person name="Luo Z.H."/>
            <person name="Li M."/>
        </authorList>
    </citation>
    <scope>NUCLEOTIDE SEQUENCE [LARGE SCALE GENOMIC DNA]</scope>
    <source>
        <strain evidence="7">SpSt-246</strain>
    </source>
</reference>
<sequence length="299" mass="32900">MIRLGYPCENLTLGATTNRTLRLAHLTEERVREKVAENLRDLERILGFNAAHGFALFRLGQHLIPFASHPLFPYDWEGAHKEEFARLGALAKRLGQRLSMHPGPYVNPGSRDPKVVERSLAELRYSARVLALLRAEEGVLVLHLGGAYGDKPGALGRFVENLRGEGEVLRYLALENDERLWPVEEVLEAAEALGVRVVVDALHHALNPGRLSLAEAFRLAFSTWRGRPKVHLSSQDPVKRPGAHAFRVAREDWERLLAALPGPADVMLEAKGKEGAFSPQNGFLGVGLSGEARGRGSAG</sequence>
<evidence type="ECO:0000313" key="7">
    <source>
        <dbReference type="EMBL" id="HEH82211.1"/>
    </source>
</evidence>
<dbReference type="GO" id="GO:0006289">
    <property type="term" value="P:nucleotide-excision repair"/>
    <property type="evidence" value="ECO:0007669"/>
    <property type="project" value="InterPro"/>
</dbReference>
<evidence type="ECO:0000256" key="4">
    <source>
        <dbReference type="ARBA" id="ARBA00022769"/>
    </source>
</evidence>
<evidence type="ECO:0000256" key="3">
    <source>
        <dbReference type="ARBA" id="ARBA00022763"/>
    </source>
</evidence>
<evidence type="ECO:0000256" key="6">
    <source>
        <dbReference type="ARBA" id="ARBA00023204"/>
    </source>
</evidence>
<organism evidence="7">
    <name type="scientific">Thermus islandicus</name>
    <dbReference type="NCBI Taxonomy" id="540988"/>
    <lineage>
        <taxon>Bacteria</taxon>
        <taxon>Thermotogati</taxon>
        <taxon>Deinococcota</taxon>
        <taxon>Deinococci</taxon>
        <taxon>Thermales</taxon>
        <taxon>Thermaceae</taxon>
        <taxon>Thermus</taxon>
    </lineage>
</organism>
<keyword evidence="5" id="KW-0378">Hydrolase</keyword>
<proteinExistence type="predicted"/>